<reference evidence="1 2" key="1">
    <citation type="submission" date="2017-05" db="EMBL/GenBank/DDBJ databases">
        <authorList>
            <person name="Varghese N."/>
            <person name="Submissions S."/>
        </authorList>
    </citation>
    <scope>NUCLEOTIDE SEQUENCE [LARGE SCALE GENOMIC DNA]</scope>
    <source>
        <strain evidence="1 2">SM16</strain>
    </source>
</reference>
<sequence length="121" mass="13483">MVVGRGQRHGHLRQSVIDQGIEADPLIEVGKTAVPAHQHVEKHELAQAHPQAKLHRRYVVHALRDQAAHTAQGRNGYFGIIVGMADAFGSRTGQVLRQKRRIGMTAVFVADRQVWQAQDLE</sequence>
<accession>A0ABY1QI48</accession>
<dbReference type="Proteomes" id="UP001157910">
    <property type="component" value="Unassembled WGS sequence"/>
</dbReference>
<name>A0ABY1QI48_9SPHN</name>
<proteinExistence type="predicted"/>
<organism evidence="1 2">
    <name type="scientific">Novosphingobium panipatense</name>
    <dbReference type="NCBI Taxonomy" id="428991"/>
    <lineage>
        <taxon>Bacteria</taxon>
        <taxon>Pseudomonadati</taxon>
        <taxon>Pseudomonadota</taxon>
        <taxon>Alphaproteobacteria</taxon>
        <taxon>Sphingomonadales</taxon>
        <taxon>Sphingomonadaceae</taxon>
        <taxon>Novosphingobium</taxon>
    </lineage>
</organism>
<evidence type="ECO:0000313" key="1">
    <source>
        <dbReference type="EMBL" id="SMP72155.1"/>
    </source>
</evidence>
<gene>
    <name evidence="1" type="ORF">SAMN06296065_106141</name>
</gene>
<evidence type="ECO:0000313" key="2">
    <source>
        <dbReference type="Proteomes" id="UP001157910"/>
    </source>
</evidence>
<comment type="caution">
    <text evidence="1">The sequence shown here is derived from an EMBL/GenBank/DDBJ whole genome shotgun (WGS) entry which is preliminary data.</text>
</comment>
<dbReference type="EMBL" id="FXUI01000006">
    <property type="protein sequence ID" value="SMP72155.1"/>
    <property type="molecule type" value="Genomic_DNA"/>
</dbReference>
<keyword evidence="2" id="KW-1185">Reference proteome</keyword>
<protein>
    <submittedName>
        <fullName evidence="1">Uncharacterized protein</fullName>
    </submittedName>
</protein>